<dbReference type="InterPro" id="IPR051052">
    <property type="entry name" value="Diverse_substrate_MTase"/>
</dbReference>
<dbReference type="EMBL" id="QKUF01000009">
    <property type="protein sequence ID" value="PZW29276.1"/>
    <property type="molecule type" value="Genomic_DNA"/>
</dbReference>
<organism evidence="4 5">
    <name type="scientific">Thermosporothrix hazakensis</name>
    <dbReference type="NCBI Taxonomy" id="644383"/>
    <lineage>
        <taxon>Bacteria</taxon>
        <taxon>Bacillati</taxon>
        <taxon>Chloroflexota</taxon>
        <taxon>Ktedonobacteria</taxon>
        <taxon>Ktedonobacterales</taxon>
        <taxon>Thermosporotrichaceae</taxon>
        <taxon>Thermosporothrix</taxon>
    </lineage>
</organism>
<dbReference type="OrthoDB" id="9797252at2"/>
<keyword evidence="1 4" id="KW-0489">Methyltransferase</keyword>
<dbReference type="GO" id="GO:0032259">
    <property type="term" value="P:methylation"/>
    <property type="evidence" value="ECO:0007669"/>
    <property type="project" value="UniProtKB-KW"/>
</dbReference>
<dbReference type="AlphaFoldDB" id="A0A326U5P3"/>
<dbReference type="InterPro" id="IPR041698">
    <property type="entry name" value="Methyltransf_25"/>
</dbReference>
<name>A0A326U5P3_THEHA</name>
<dbReference type="PANTHER" id="PTHR44942:SF4">
    <property type="entry name" value="METHYLTRANSFERASE TYPE 11 DOMAIN-CONTAINING PROTEIN"/>
    <property type="match status" value="1"/>
</dbReference>
<evidence type="ECO:0000313" key="5">
    <source>
        <dbReference type="Proteomes" id="UP000248806"/>
    </source>
</evidence>
<keyword evidence="5" id="KW-1185">Reference proteome</keyword>
<evidence type="ECO:0000259" key="3">
    <source>
        <dbReference type="Pfam" id="PF13649"/>
    </source>
</evidence>
<protein>
    <submittedName>
        <fullName evidence="4">Methyltransferase family protein</fullName>
    </submittedName>
</protein>
<accession>A0A326U5P3</accession>
<dbReference type="SUPFAM" id="SSF53335">
    <property type="entry name" value="S-adenosyl-L-methionine-dependent methyltransferases"/>
    <property type="match status" value="1"/>
</dbReference>
<gene>
    <name evidence="4" type="ORF">EI42_02998</name>
</gene>
<dbReference type="CDD" id="cd02440">
    <property type="entry name" value="AdoMet_MTases"/>
    <property type="match status" value="1"/>
</dbReference>
<dbReference type="Pfam" id="PF13649">
    <property type="entry name" value="Methyltransf_25"/>
    <property type="match status" value="1"/>
</dbReference>
<dbReference type="PANTHER" id="PTHR44942">
    <property type="entry name" value="METHYLTRANSF_11 DOMAIN-CONTAINING PROTEIN"/>
    <property type="match status" value="1"/>
</dbReference>
<dbReference type="Gene3D" id="3.40.50.150">
    <property type="entry name" value="Vaccinia Virus protein VP39"/>
    <property type="match status" value="1"/>
</dbReference>
<proteinExistence type="predicted"/>
<dbReference type="Proteomes" id="UP000248806">
    <property type="component" value="Unassembled WGS sequence"/>
</dbReference>
<reference evidence="4 5" key="1">
    <citation type="submission" date="2018-06" db="EMBL/GenBank/DDBJ databases">
        <title>Genomic Encyclopedia of Archaeal and Bacterial Type Strains, Phase II (KMG-II): from individual species to whole genera.</title>
        <authorList>
            <person name="Goeker M."/>
        </authorList>
    </citation>
    <scope>NUCLEOTIDE SEQUENCE [LARGE SCALE GENOMIC DNA]</scope>
    <source>
        <strain evidence="4 5">ATCC BAA-1881</strain>
    </source>
</reference>
<dbReference type="RefSeq" id="WP_111323314.1">
    <property type="nucleotide sequence ID" value="NZ_BIFX01000001.1"/>
</dbReference>
<feature type="domain" description="Methyltransferase" evidence="3">
    <location>
        <begin position="50"/>
        <end position="139"/>
    </location>
</feature>
<evidence type="ECO:0000256" key="2">
    <source>
        <dbReference type="ARBA" id="ARBA00022679"/>
    </source>
</evidence>
<evidence type="ECO:0000256" key="1">
    <source>
        <dbReference type="ARBA" id="ARBA00022603"/>
    </source>
</evidence>
<sequence>MVKKPEHLASANACAFQERSVVAAYRYRPPYPAETFAILADLVRGEPRTILDAGCGTGNIARRLVGHAERVDAVALSLSMIEEGKQLPEGDHPRLCWLHGRVEDVVLKPPYALITAGESIHWMDWQIVLPRFRALLRPGSFLAIIEQNISPSPWELLGEIVSRYRADGGYQPFDMVKAREQHCLLRLVGERKTAPIPFTQTIDECIESYHSRSGFSRERLGPTRAEAFTREAGAYLQQRSPDGMVSFQVSGVIQWGIPGTC</sequence>
<evidence type="ECO:0000313" key="4">
    <source>
        <dbReference type="EMBL" id="PZW29276.1"/>
    </source>
</evidence>
<keyword evidence="2 4" id="KW-0808">Transferase</keyword>
<dbReference type="InterPro" id="IPR029063">
    <property type="entry name" value="SAM-dependent_MTases_sf"/>
</dbReference>
<dbReference type="GO" id="GO:0008168">
    <property type="term" value="F:methyltransferase activity"/>
    <property type="evidence" value="ECO:0007669"/>
    <property type="project" value="UniProtKB-KW"/>
</dbReference>
<comment type="caution">
    <text evidence="4">The sequence shown here is derived from an EMBL/GenBank/DDBJ whole genome shotgun (WGS) entry which is preliminary data.</text>
</comment>